<organism evidence="1 2">
    <name type="scientific">Segnochrobactrum spirostomi</name>
    <dbReference type="NCBI Taxonomy" id="2608987"/>
    <lineage>
        <taxon>Bacteria</taxon>
        <taxon>Pseudomonadati</taxon>
        <taxon>Pseudomonadota</taxon>
        <taxon>Alphaproteobacteria</taxon>
        <taxon>Hyphomicrobiales</taxon>
        <taxon>Segnochrobactraceae</taxon>
        <taxon>Segnochrobactrum</taxon>
    </lineage>
</organism>
<keyword evidence="2" id="KW-1185">Reference proteome</keyword>
<protein>
    <submittedName>
        <fullName evidence="1">Uncharacterized protein</fullName>
    </submittedName>
</protein>
<gene>
    <name evidence="1" type="ORF">F0357_13635</name>
</gene>
<dbReference type="EMBL" id="VWNA01000001">
    <property type="protein sequence ID" value="MQT13663.1"/>
    <property type="molecule type" value="Genomic_DNA"/>
</dbReference>
<evidence type="ECO:0000313" key="2">
    <source>
        <dbReference type="Proteomes" id="UP000332515"/>
    </source>
</evidence>
<accession>A0A6A7Y3J8</accession>
<comment type="caution">
    <text evidence="1">The sequence shown here is derived from an EMBL/GenBank/DDBJ whole genome shotgun (WGS) entry which is preliminary data.</text>
</comment>
<dbReference type="AlphaFoldDB" id="A0A6A7Y3J8"/>
<evidence type="ECO:0000313" key="1">
    <source>
        <dbReference type="EMBL" id="MQT13663.1"/>
    </source>
</evidence>
<name>A0A6A7Y3J8_9HYPH</name>
<dbReference type="RefSeq" id="WP_153482703.1">
    <property type="nucleotide sequence ID" value="NZ_VWNA01000001.1"/>
</dbReference>
<proteinExistence type="predicted"/>
<dbReference type="Proteomes" id="UP000332515">
    <property type="component" value="Unassembled WGS sequence"/>
</dbReference>
<sequence>MTRASDRVEALCRRCRAGAVLVMTQTAEGARWHLEPSGEAVDEAIARAATAHLRPAGGGFPFGPPQQWGGVAS</sequence>
<reference evidence="1 2" key="1">
    <citation type="submission" date="2019-09" db="EMBL/GenBank/DDBJ databases">
        <title>Segnochrobactrum spirostomi gen. nov., sp. nov., isolated from the ciliate Spirostomum cf. yagiui and description of a novel family, Segnochrobactraceae fam. nov. within the order Rhizobiales of the class Alphaproteobacteria.</title>
        <authorList>
            <person name="Akter S."/>
            <person name="Shazib S.U.A."/>
            <person name="Shin M.K."/>
        </authorList>
    </citation>
    <scope>NUCLEOTIDE SEQUENCE [LARGE SCALE GENOMIC DNA]</scope>
    <source>
        <strain evidence="1 2">Sp-1</strain>
    </source>
</reference>